<evidence type="ECO:0000313" key="1">
    <source>
        <dbReference type="EMBL" id="VDO26719.1"/>
    </source>
</evidence>
<evidence type="ECO:0000313" key="3">
    <source>
        <dbReference type="WBParaSite" id="OFLC_0000069001-mRNA-1"/>
    </source>
</evidence>
<dbReference type="Gene3D" id="3.80.10.10">
    <property type="entry name" value="Ribonuclease Inhibitor"/>
    <property type="match status" value="1"/>
</dbReference>
<dbReference type="STRING" id="387005.A0A183GZN1"/>
<accession>A0A183GZN1</accession>
<dbReference type="Pfam" id="PF00560">
    <property type="entry name" value="LRR_1"/>
    <property type="match status" value="1"/>
</dbReference>
<gene>
    <name evidence="1" type="ORF">OFLC_LOCUS691</name>
</gene>
<reference evidence="1 2" key="2">
    <citation type="submission" date="2018-11" db="EMBL/GenBank/DDBJ databases">
        <authorList>
            <consortium name="Pathogen Informatics"/>
        </authorList>
    </citation>
    <scope>NUCLEOTIDE SEQUENCE [LARGE SCALE GENOMIC DNA]</scope>
</reference>
<dbReference type="SUPFAM" id="SSF52058">
    <property type="entry name" value="L domain-like"/>
    <property type="match status" value="1"/>
</dbReference>
<dbReference type="AlphaFoldDB" id="A0A183GZN1"/>
<protein>
    <submittedName>
        <fullName evidence="3">Leucine Rich repeat-containing domain protein</fullName>
    </submittedName>
</protein>
<proteinExistence type="predicted"/>
<sequence>MVPNAVSLDLSSNRLTRIHGEWPFLLEDLNLSNNPSMERFPSLSLIPQLSVLNMDNCGLTLLPLSTSSNLRHLSLQYNRLTFVDFDSLNLPSLQKVCLILFSK</sequence>
<name>A0A183GZN1_9BILA</name>
<organism evidence="3">
    <name type="scientific">Onchocerca flexuosa</name>
    <dbReference type="NCBI Taxonomy" id="387005"/>
    <lineage>
        <taxon>Eukaryota</taxon>
        <taxon>Metazoa</taxon>
        <taxon>Ecdysozoa</taxon>
        <taxon>Nematoda</taxon>
        <taxon>Chromadorea</taxon>
        <taxon>Rhabditida</taxon>
        <taxon>Spirurina</taxon>
        <taxon>Spiruromorpha</taxon>
        <taxon>Filarioidea</taxon>
        <taxon>Onchocercidae</taxon>
        <taxon>Onchocerca</taxon>
    </lineage>
</organism>
<dbReference type="Pfam" id="PF13855">
    <property type="entry name" value="LRR_8"/>
    <property type="match status" value="1"/>
</dbReference>
<dbReference type="EMBL" id="UZAJ01000253">
    <property type="protein sequence ID" value="VDO26719.1"/>
    <property type="molecule type" value="Genomic_DNA"/>
</dbReference>
<evidence type="ECO:0000313" key="2">
    <source>
        <dbReference type="Proteomes" id="UP000267606"/>
    </source>
</evidence>
<keyword evidence="2" id="KW-1185">Reference proteome</keyword>
<dbReference type="Proteomes" id="UP000267606">
    <property type="component" value="Unassembled WGS sequence"/>
</dbReference>
<dbReference type="InterPro" id="IPR001611">
    <property type="entry name" value="Leu-rich_rpt"/>
</dbReference>
<reference evidence="3" key="1">
    <citation type="submission" date="2016-06" db="UniProtKB">
        <authorList>
            <consortium name="WormBaseParasite"/>
        </authorList>
    </citation>
    <scope>IDENTIFICATION</scope>
</reference>
<dbReference type="InterPro" id="IPR032675">
    <property type="entry name" value="LRR_dom_sf"/>
</dbReference>
<dbReference type="WBParaSite" id="OFLC_0000069001-mRNA-1">
    <property type="protein sequence ID" value="OFLC_0000069001-mRNA-1"/>
    <property type="gene ID" value="OFLC_0000069001"/>
</dbReference>